<evidence type="ECO:0000256" key="13">
    <source>
        <dbReference type="ARBA" id="ARBA00022827"/>
    </source>
</evidence>
<protein>
    <recommendedName>
        <fullName evidence="6">Bifunctional riboflavin kinase/FMN adenylyltransferase</fullName>
        <ecNumber evidence="4">2.7.1.26</ecNumber>
        <ecNumber evidence="5">2.7.7.2</ecNumber>
    </recommendedName>
</protein>
<comment type="pathway">
    <text evidence="2">Cofactor biosynthesis; FMN biosynthesis; FMN from riboflavin (ATP route): step 1/1.</text>
</comment>
<comment type="pathway">
    <text evidence="1">Cofactor biosynthesis; FAD biosynthesis; FAD from FMN: step 1/1.</text>
</comment>
<dbReference type="InterPro" id="IPR015864">
    <property type="entry name" value="FAD_synthase"/>
</dbReference>
<evidence type="ECO:0000256" key="1">
    <source>
        <dbReference type="ARBA" id="ARBA00004726"/>
    </source>
</evidence>
<dbReference type="Gene3D" id="2.40.30.30">
    <property type="entry name" value="Riboflavin kinase-like"/>
    <property type="match status" value="1"/>
</dbReference>
<dbReference type="NCBIfam" id="NF004163">
    <property type="entry name" value="PRK05627.1-6"/>
    <property type="match status" value="1"/>
</dbReference>
<dbReference type="GO" id="GO:0006747">
    <property type="term" value="P:FAD biosynthetic process"/>
    <property type="evidence" value="ECO:0007669"/>
    <property type="project" value="UniProtKB-UniPathway"/>
</dbReference>
<dbReference type="GO" id="GO:0005524">
    <property type="term" value="F:ATP binding"/>
    <property type="evidence" value="ECO:0007669"/>
    <property type="project" value="UniProtKB-KW"/>
</dbReference>
<dbReference type="Pfam" id="PF06574">
    <property type="entry name" value="FAD_syn"/>
    <property type="match status" value="1"/>
</dbReference>
<dbReference type="CDD" id="cd02064">
    <property type="entry name" value="FAD_synthetase_N"/>
    <property type="match status" value="1"/>
</dbReference>
<sequence length="312" mass="34886">MQLIRGRHNFSSDLAPSVVSIGNFDGVHLGHLQLIKTLLVEADLQGLPPTVLTFDPHPHEYFSPQTAPPRLSSFRDKLLYLEQAGVQKVVCLRFDRSFSQTCAMDFIQDYLVKGLCARFVVVGDDFRFGRDRKGDLALLREAGQQAGFGVASVGTFVIDGHRVSSSRIRQVVEKGDFELAERLLGRAYGISGRVGQGDQRGRTWGFPTANVALPQNNVPVRGVYAVTVKRSGCKTIHGVANIGFRPTVGGEKLLLEVHLLDFEQDIYSERLLVEFRRRIRGEVRFDSFDALKAQIAEDVVDARRWLLEEHPL</sequence>
<dbReference type="InterPro" id="IPR014729">
    <property type="entry name" value="Rossmann-like_a/b/a_fold"/>
</dbReference>
<evidence type="ECO:0000256" key="9">
    <source>
        <dbReference type="ARBA" id="ARBA00022679"/>
    </source>
</evidence>
<dbReference type="InterPro" id="IPR023465">
    <property type="entry name" value="Riboflavin_kinase_dom_sf"/>
</dbReference>
<reference evidence="17" key="1">
    <citation type="submission" date="2018-05" db="EMBL/GenBank/DDBJ databases">
        <authorList>
            <person name="Lanie J.A."/>
            <person name="Ng W.-L."/>
            <person name="Kazmierczak K.M."/>
            <person name="Andrzejewski T.M."/>
            <person name="Davidsen T.M."/>
            <person name="Wayne K.J."/>
            <person name="Tettelin H."/>
            <person name="Glass J.I."/>
            <person name="Rusch D."/>
            <person name="Podicherti R."/>
            <person name="Tsui H.-C.T."/>
            <person name="Winkler M.E."/>
        </authorList>
    </citation>
    <scope>NUCLEOTIDE SEQUENCE</scope>
</reference>
<dbReference type="UniPathway" id="UPA00277">
    <property type="reaction ID" value="UER00407"/>
</dbReference>
<dbReference type="PANTHER" id="PTHR22749:SF6">
    <property type="entry name" value="RIBOFLAVIN KINASE"/>
    <property type="match status" value="1"/>
</dbReference>
<evidence type="ECO:0000256" key="8">
    <source>
        <dbReference type="ARBA" id="ARBA00022643"/>
    </source>
</evidence>
<dbReference type="Pfam" id="PF01687">
    <property type="entry name" value="Flavokinase"/>
    <property type="match status" value="1"/>
</dbReference>
<evidence type="ECO:0000256" key="2">
    <source>
        <dbReference type="ARBA" id="ARBA00005201"/>
    </source>
</evidence>
<evidence type="ECO:0000313" key="17">
    <source>
        <dbReference type="EMBL" id="SVB25214.1"/>
    </source>
</evidence>
<dbReference type="SMART" id="SM00904">
    <property type="entry name" value="Flavokinase"/>
    <property type="match status" value="1"/>
</dbReference>
<dbReference type="PIRSF" id="PIRSF004491">
    <property type="entry name" value="FAD_Synth"/>
    <property type="match status" value="1"/>
</dbReference>
<evidence type="ECO:0000256" key="5">
    <source>
        <dbReference type="ARBA" id="ARBA00012393"/>
    </source>
</evidence>
<dbReference type="SUPFAM" id="SSF82114">
    <property type="entry name" value="Riboflavin kinase-like"/>
    <property type="match status" value="1"/>
</dbReference>
<keyword evidence="7" id="KW-0285">Flavoprotein</keyword>
<dbReference type="EC" id="2.7.7.2" evidence="5"/>
<evidence type="ECO:0000256" key="4">
    <source>
        <dbReference type="ARBA" id="ARBA00012105"/>
    </source>
</evidence>
<dbReference type="NCBIfam" id="NF004159">
    <property type="entry name" value="PRK05627.1-2"/>
    <property type="match status" value="1"/>
</dbReference>
<evidence type="ECO:0000256" key="6">
    <source>
        <dbReference type="ARBA" id="ARBA00018483"/>
    </source>
</evidence>
<keyword evidence="11" id="KW-0547">Nucleotide-binding</keyword>
<dbReference type="UniPathway" id="UPA00276">
    <property type="reaction ID" value="UER00406"/>
</dbReference>
<evidence type="ECO:0000259" key="16">
    <source>
        <dbReference type="SMART" id="SM00904"/>
    </source>
</evidence>
<gene>
    <name evidence="17" type="ORF">METZ01_LOCUS178068</name>
</gene>
<evidence type="ECO:0000256" key="3">
    <source>
        <dbReference type="ARBA" id="ARBA00010214"/>
    </source>
</evidence>
<accession>A0A382CH94</accession>
<dbReference type="SUPFAM" id="SSF52374">
    <property type="entry name" value="Nucleotidylyl transferase"/>
    <property type="match status" value="1"/>
</dbReference>
<keyword evidence="13" id="KW-0274">FAD</keyword>
<evidence type="ECO:0000256" key="12">
    <source>
        <dbReference type="ARBA" id="ARBA00022777"/>
    </source>
</evidence>
<dbReference type="PANTHER" id="PTHR22749">
    <property type="entry name" value="RIBOFLAVIN KINASE/FMN ADENYLYLTRANSFERASE"/>
    <property type="match status" value="1"/>
</dbReference>
<evidence type="ECO:0000256" key="10">
    <source>
        <dbReference type="ARBA" id="ARBA00022695"/>
    </source>
</evidence>
<proteinExistence type="inferred from homology"/>
<dbReference type="EC" id="2.7.1.26" evidence="4"/>
<keyword evidence="8" id="KW-0288">FMN</keyword>
<evidence type="ECO:0000256" key="14">
    <source>
        <dbReference type="ARBA" id="ARBA00022840"/>
    </source>
</evidence>
<comment type="similarity">
    <text evidence="3">Belongs to the RibF family.</text>
</comment>
<keyword evidence="9" id="KW-0808">Transferase</keyword>
<dbReference type="InterPro" id="IPR023468">
    <property type="entry name" value="Riboflavin_kinase"/>
</dbReference>
<keyword evidence="15" id="KW-0511">Multifunctional enzyme</keyword>
<dbReference type="GO" id="GO:0009398">
    <property type="term" value="P:FMN biosynthetic process"/>
    <property type="evidence" value="ECO:0007669"/>
    <property type="project" value="UniProtKB-UniPathway"/>
</dbReference>
<feature type="domain" description="Riboflavin kinase" evidence="16">
    <location>
        <begin position="183"/>
        <end position="307"/>
    </location>
</feature>
<name>A0A382CH94_9ZZZZ</name>
<evidence type="ECO:0000256" key="11">
    <source>
        <dbReference type="ARBA" id="ARBA00022741"/>
    </source>
</evidence>
<dbReference type="InterPro" id="IPR002606">
    <property type="entry name" value="Riboflavin_kinase_bac"/>
</dbReference>
<dbReference type="GO" id="GO:0003919">
    <property type="term" value="F:FMN adenylyltransferase activity"/>
    <property type="evidence" value="ECO:0007669"/>
    <property type="project" value="UniProtKB-EC"/>
</dbReference>
<dbReference type="FunFam" id="3.40.50.620:FF:000021">
    <property type="entry name" value="Riboflavin biosynthesis protein"/>
    <property type="match status" value="1"/>
</dbReference>
<evidence type="ECO:0000256" key="7">
    <source>
        <dbReference type="ARBA" id="ARBA00022630"/>
    </source>
</evidence>
<dbReference type="AlphaFoldDB" id="A0A382CH94"/>
<dbReference type="EMBL" id="UINC01034413">
    <property type="protein sequence ID" value="SVB25214.1"/>
    <property type="molecule type" value="Genomic_DNA"/>
</dbReference>
<keyword evidence="12" id="KW-0418">Kinase</keyword>
<organism evidence="17">
    <name type="scientific">marine metagenome</name>
    <dbReference type="NCBI Taxonomy" id="408172"/>
    <lineage>
        <taxon>unclassified sequences</taxon>
        <taxon>metagenomes</taxon>
        <taxon>ecological metagenomes</taxon>
    </lineage>
</organism>
<keyword evidence="10" id="KW-0548">Nucleotidyltransferase</keyword>
<keyword evidence="14" id="KW-0067">ATP-binding</keyword>
<dbReference type="NCBIfam" id="TIGR00083">
    <property type="entry name" value="ribF"/>
    <property type="match status" value="1"/>
</dbReference>
<dbReference type="InterPro" id="IPR015865">
    <property type="entry name" value="Riboflavin_kinase_bac/euk"/>
</dbReference>
<dbReference type="NCBIfam" id="NF004162">
    <property type="entry name" value="PRK05627.1-5"/>
    <property type="match status" value="1"/>
</dbReference>
<dbReference type="Gene3D" id="3.40.50.620">
    <property type="entry name" value="HUPs"/>
    <property type="match status" value="1"/>
</dbReference>
<evidence type="ECO:0000256" key="15">
    <source>
        <dbReference type="ARBA" id="ARBA00023268"/>
    </source>
</evidence>
<dbReference type="GO" id="GO:0009231">
    <property type="term" value="P:riboflavin biosynthetic process"/>
    <property type="evidence" value="ECO:0007669"/>
    <property type="project" value="InterPro"/>
</dbReference>
<dbReference type="NCBIfam" id="NF004160">
    <property type="entry name" value="PRK05627.1-3"/>
    <property type="match status" value="1"/>
</dbReference>
<dbReference type="GO" id="GO:0008531">
    <property type="term" value="F:riboflavin kinase activity"/>
    <property type="evidence" value="ECO:0007669"/>
    <property type="project" value="UniProtKB-EC"/>
</dbReference>